<dbReference type="AlphaFoldDB" id="M2R9Z7"/>
<reference evidence="2 3" key="1">
    <citation type="journal article" date="2012" name="Proc. Natl. Acad. Sci. U.S.A.">
        <title>Comparative genomics of Ceriporiopsis subvermispora and Phanerochaete chrysosporium provide insight into selective ligninolysis.</title>
        <authorList>
            <person name="Fernandez-Fueyo E."/>
            <person name="Ruiz-Duenas F.J."/>
            <person name="Ferreira P."/>
            <person name="Floudas D."/>
            <person name="Hibbett D.S."/>
            <person name="Canessa P."/>
            <person name="Larrondo L.F."/>
            <person name="James T.Y."/>
            <person name="Seelenfreund D."/>
            <person name="Lobos S."/>
            <person name="Polanco R."/>
            <person name="Tello M."/>
            <person name="Honda Y."/>
            <person name="Watanabe T."/>
            <person name="Watanabe T."/>
            <person name="Ryu J.S."/>
            <person name="Kubicek C.P."/>
            <person name="Schmoll M."/>
            <person name="Gaskell J."/>
            <person name="Hammel K.E."/>
            <person name="St John F.J."/>
            <person name="Vanden Wymelenberg A."/>
            <person name="Sabat G."/>
            <person name="Splinter BonDurant S."/>
            <person name="Syed K."/>
            <person name="Yadav J.S."/>
            <person name="Doddapaneni H."/>
            <person name="Subramanian V."/>
            <person name="Lavin J.L."/>
            <person name="Oguiza J.A."/>
            <person name="Perez G."/>
            <person name="Pisabarro A.G."/>
            <person name="Ramirez L."/>
            <person name="Santoyo F."/>
            <person name="Master E."/>
            <person name="Coutinho P.M."/>
            <person name="Henrissat B."/>
            <person name="Lombard V."/>
            <person name="Magnuson J.K."/>
            <person name="Kuees U."/>
            <person name="Hori C."/>
            <person name="Igarashi K."/>
            <person name="Samejima M."/>
            <person name="Held B.W."/>
            <person name="Barry K.W."/>
            <person name="LaButti K.M."/>
            <person name="Lapidus A."/>
            <person name="Lindquist E.A."/>
            <person name="Lucas S.M."/>
            <person name="Riley R."/>
            <person name="Salamov A.A."/>
            <person name="Hoffmeister D."/>
            <person name="Schwenk D."/>
            <person name="Hadar Y."/>
            <person name="Yarden O."/>
            <person name="de Vries R.P."/>
            <person name="Wiebenga A."/>
            <person name="Stenlid J."/>
            <person name="Eastwood D."/>
            <person name="Grigoriev I.V."/>
            <person name="Berka R.M."/>
            <person name="Blanchette R.A."/>
            <person name="Kersten P."/>
            <person name="Martinez A.T."/>
            <person name="Vicuna R."/>
            <person name="Cullen D."/>
        </authorList>
    </citation>
    <scope>NUCLEOTIDE SEQUENCE [LARGE SCALE GENOMIC DNA]</scope>
    <source>
        <strain evidence="2 3">B</strain>
    </source>
</reference>
<dbReference type="HOGENOM" id="CLU_1532355_0_0_1"/>
<evidence type="ECO:0000313" key="2">
    <source>
        <dbReference type="EMBL" id="EMD35267.1"/>
    </source>
</evidence>
<feature type="region of interest" description="Disordered" evidence="1">
    <location>
        <begin position="109"/>
        <end position="138"/>
    </location>
</feature>
<evidence type="ECO:0000256" key="1">
    <source>
        <dbReference type="SAM" id="MobiDB-lite"/>
    </source>
</evidence>
<organism evidence="2 3">
    <name type="scientific">Ceriporiopsis subvermispora (strain B)</name>
    <name type="common">White-rot fungus</name>
    <name type="synonym">Gelatoporia subvermispora</name>
    <dbReference type="NCBI Taxonomy" id="914234"/>
    <lineage>
        <taxon>Eukaryota</taxon>
        <taxon>Fungi</taxon>
        <taxon>Dikarya</taxon>
        <taxon>Basidiomycota</taxon>
        <taxon>Agaricomycotina</taxon>
        <taxon>Agaricomycetes</taxon>
        <taxon>Polyporales</taxon>
        <taxon>Gelatoporiaceae</taxon>
        <taxon>Gelatoporia</taxon>
    </lineage>
</organism>
<sequence>MAPRRGWPGASGRASRRPAGALPGFRVGRGASPGVQYLPPSEGPGRRAGGRQRQLTEVEQRLVPHRAHADLGDFECHRFLLAGHAARANAGEREAVVLALTSRSARLLHPAYPRPPVSAPRSPSPRHGPSPATRDRLQHSTEIPRATICGYLHAALIALARAILRARIRATERRK</sequence>
<accession>M2R9Z7</accession>
<name>M2R9Z7_CERS8</name>
<dbReference type="EMBL" id="KB445800">
    <property type="protein sequence ID" value="EMD35267.1"/>
    <property type="molecule type" value="Genomic_DNA"/>
</dbReference>
<gene>
    <name evidence="2" type="ORF">CERSUDRAFT_96397</name>
</gene>
<feature type="region of interest" description="Disordered" evidence="1">
    <location>
        <begin position="1"/>
        <end position="54"/>
    </location>
</feature>
<feature type="compositionally biased region" description="Low complexity" evidence="1">
    <location>
        <begin position="8"/>
        <end position="24"/>
    </location>
</feature>
<keyword evidence="3" id="KW-1185">Reference proteome</keyword>
<dbReference type="Proteomes" id="UP000016930">
    <property type="component" value="Unassembled WGS sequence"/>
</dbReference>
<protein>
    <submittedName>
        <fullName evidence="2">Uncharacterized protein</fullName>
    </submittedName>
</protein>
<proteinExistence type="predicted"/>
<evidence type="ECO:0000313" key="3">
    <source>
        <dbReference type="Proteomes" id="UP000016930"/>
    </source>
</evidence>
<feature type="compositionally biased region" description="Pro residues" evidence="1">
    <location>
        <begin position="112"/>
        <end position="128"/>
    </location>
</feature>